<dbReference type="Pfam" id="PF01943">
    <property type="entry name" value="Polysacc_synt"/>
    <property type="match status" value="1"/>
</dbReference>
<evidence type="ECO:0000313" key="7">
    <source>
        <dbReference type="EMBL" id="SDK60392.1"/>
    </source>
</evidence>
<feature type="transmembrane region" description="Helical" evidence="6">
    <location>
        <begin position="326"/>
        <end position="345"/>
    </location>
</feature>
<dbReference type="Proteomes" id="UP000198694">
    <property type="component" value="Unassembled WGS sequence"/>
</dbReference>
<dbReference type="InterPro" id="IPR024923">
    <property type="entry name" value="PG_synth_SpoVB"/>
</dbReference>
<dbReference type="PANTHER" id="PTHR30250">
    <property type="entry name" value="PST FAMILY PREDICTED COLANIC ACID TRANSPORTER"/>
    <property type="match status" value="1"/>
</dbReference>
<dbReference type="STRING" id="407036.SAMN05216243_0041"/>
<evidence type="ECO:0000256" key="2">
    <source>
        <dbReference type="ARBA" id="ARBA00022475"/>
    </source>
</evidence>
<dbReference type="PIRSF" id="PIRSF038958">
    <property type="entry name" value="PG_synth_SpoVB"/>
    <property type="match status" value="1"/>
</dbReference>
<evidence type="ECO:0000256" key="5">
    <source>
        <dbReference type="ARBA" id="ARBA00023136"/>
    </source>
</evidence>
<dbReference type="AlphaFoldDB" id="A0A1G9D922"/>
<accession>A0A1G9D922</accession>
<feature type="transmembrane region" description="Helical" evidence="6">
    <location>
        <begin position="233"/>
        <end position="253"/>
    </location>
</feature>
<keyword evidence="5 6" id="KW-0472">Membrane</keyword>
<feature type="transmembrane region" description="Helical" evidence="6">
    <location>
        <begin position="408"/>
        <end position="432"/>
    </location>
</feature>
<organism evidence="7 8">
    <name type="scientific">Sediminibacillus albus</name>
    <dbReference type="NCBI Taxonomy" id="407036"/>
    <lineage>
        <taxon>Bacteria</taxon>
        <taxon>Bacillati</taxon>
        <taxon>Bacillota</taxon>
        <taxon>Bacilli</taxon>
        <taxon>Bacillales</taxon>
        <taxon>Bacillaceae</taxon>
        <taxon>Sediminibacillus</taxon>
    </lineage>
</organism>
<evidence type="ECO:0000256" key="1">
    <source>
        <dbReference type="ARBA" id="ARBA00004651"/>
    </source>
</evidence>
<keyword evidence="4 6" id="KW-1133">Transmembrane helix</keyword>
<keyword evidence="3 6" id="KW-0812">Transmembrane</keyword>
<comment type="subcellular location">
    <subcellularLocation>
        <location evidence="1">Cell membrane</location>
        <topology evidence="1">Multi-pass membrane protein</topology>
    </subcellularLocation>
</comment>
<feature type="transmembrane region" description="Helical" evidence="6">
    <location>
        <begin position="383"/>
        <end position="402"/>
    </location>
</feature>
<dbReference type="GO" id="GO:0005886">
    <property type="term" value="C:plasma membrane"/>
    <property type="evidence" value="ECO:0007669"/>
    <property type="project" value="UniProtKB-SubCell"/>
</dbReference>
<evidence type="ECO:0000313" key="8">
    <source>
        <dbReference type="Proteomes" id="UP000198694"/>
    </source>
</evidence>
<protein>
    <submittedName>
        <fullName evidence="7">Polysaccharide transporter, PST family</fullName>
    </submittedName>
</protein>
<feature type="transmembrane region" description="Helical" evidence="6">
    <location>
        <begin position="444"/>
        <end position="465"/>
    </location>
</feature>
<feature type="transmembrane region" description="Helical" evidence="6">
    <location>
        <begin position="285"/>
        <end position="305"/>
    </location>
</feature>
<proteinExistence type="predicted"/>
<feature type="transmembrane region" description="Helical" evidence="6">
    <location>
        <begin position="357"/>
        <end position="376"/>
    </location>
</feature>
<dbReference type="CDD" id="cd13124">
    <property type="entry name" value="MATE_SpoVB_like"/>
    <property type="match status" value="1"/>
</dbReference>
<evidence type="ECO:0000256" key="4">
    <source>
        <dbReference type="ARBA" id="ARBA00022989"/>
    </source>
</evidence>
<dbReference type="InterPro" id="IPR002797">
    <property type="entry name" value="Polysacc_synth"/>
</dbReference>
<keyword evidence="8" id="KW-1185">Reference proteome</keyword>
<feature type="transmembrane region" description="Helical" evidence="6">
    <location>
        <begin position="44"/>
        <end position="65"/>
    </location>
</feature>
<evidence type="ECO:0000256" key="6">
    <source>
        <dbReference type="SAM" id="Phobius"/>
    </source>
</evidence>
<dbReference type="InterPro" id="IPR050833">
    <property type="entry name" value="Poly_Biosynth_Transport"/>
</dbReference>
<evidence type="ECO:0000256" key="3">
    <source>
        <dbReference type="ARBA" id="ARBA00022692"/>
    </source>
</evidence>
<sequence length="528" mass="58035">MEEEQQTKQLFKGALLLTMAGLISKVLSAGYRIPLQNITGDAGFYIYQQIYPFLGIALMLSLYGFPAAISKLVAEERKQGKKLSIGSFYLPVFILLIIINVILFLILYLSAGTIAEWMGDARLAASLHAASFTFLVVPFSSAFRGLFQGLNDMKPTAVSQIVEQLVRVSIILASAFILVEQGGNIYEIGTGAGLASLLGISASSLILLIIWVKRKPWHQNKYVISWKYYFETIFLYGFIICLNYMMLLLVQFADAFTLMPNLVEFGVTKQDAIIWKGVFDRGQPLVQLGTVLGSSVALALVPTVTRQRMDKNRDQLKVHVKSAWKFSLFFSSGAAAGLIAILPYANVLLFENSSGTASLQILALTILFASLAMTVASILQGLGYIRVTAVIVLLGLACKWLLNEWLVPIWGISGSAAATVFSVLIILLINVWQLKRLLPELKLMLFNWRSLIFSLAGMLILLGVMDNTLGSTLRVNARTDYAAYTVLACLAGGVVYTALFVRLNGFTNEELRSFPLGELLVRFNKGGS</sequence>
<dbReference type="OrthoDB" id="9775950at2"/>
<dbReference type="PANTHER" id="PTHR30250:SF29">
    <property type="entry name" value="POLYSACCHARIDE BIOSYNTHESIS PROTEIN C-TERMINAL DOMAIN-CONTAINING PROTEIN"/>
    <property type="match status" value="1"/>
</dbReference>
<feature type="transmembrane region" description="Helical" evidence="6">
    <location>
        <begin position="86"/>
        <end position="111"/>
    </location>
</feature>
<dbReference type="RefSeq" id="WP_093217477.1">
    <property type="nucleotide sequence ID" value="NZ_FNFL01000010.1"/>
</dbReference>
<feature type="transmembrane region" description="Helical" evidence="6">
    <location>
        <begin position="481"/>
        <end position="503"/>
    </location>
</feature>
<gene>
    <name evidence="7" type="ORF">SAMN05216243_0041</name>
</gene>
<keyword evidence="2" id="KW-1003">Cell membrane</keyword>
<feature type="transmembrane region" description="Helical" evidence="6">
    <location>
        <begin position="168"/>
        <end position="186"/>
    </location>
</feature>
<feature type="transmembrane region" description="Helical" evidence="6">
    <location>
        <begin position="192"/>
        <end position="212"/>
    </location>
</feature>
<reference evidence="7 8" key="1">
    <citation type="submission" date="2016-10" db="EMBL/GenBank/DDBJ databases">
        <authorList>
            <person name="de Groot N.N."/>
        </authorList>
    </citation>
    <scope>NUCLEOTIDE SEQUENCE [LARGE SCALE GENOMIC DNA]</scope>
    <source>
        <strain evidence="7 8">CGMCC 1.6502</strain>
    </source>
</reference>
<dbReference type="EMBL" id="FNFL01000010">
    <property type="protein sequence ID" value="SDK60392.1"/>
    <property type="molecule type" value="Genomic_DNA"/>
</dbReference>
<name>A0A1G9D922_9BACI</name>
<feature type="transmembrane region" description="Helical" evidence="6">
    <location>
        <begin position="123"/>
        <end position="147"/>
    </location>
</feature>